<dbReference type="Proteomes" id="UP000323067">
    <property type="component" value="Chromosome vii"/>
</dbReference>
<evidence type="ECO:0000256" key="1">
    <source>
        <dbReference type="ARBA" id="ARBA00007274"/>
    </source>
</evidence>
<comment type="similarity">
    <text evidence="1">Belongs to the transferase hexapeptide repeat family.</text>
</comment>
<dbReference type="PANTHER" id="PTHR23416:SF54">
    <property type="entry name" value="ACETYLTRANSFERASE, CYSE_LACA_LPXA_NODL FAMILY (AFU_ORTHOLOGUE AFUA_2G08430)-RELATED"/>
    <property type="match status" value="1"/>
</dbReference>
<dbReference type="SMART" id="SM01266">
    <property type="entry name" value="Mac"/>
    <property type="match status" value="1"/>
</dbReference>
<dbReference type="InterPro" id="IPR024688">
    <property type="entry name" value="Mac_dom"/>
</dbReference>
<dbReference type="VEuPathDB" id="FungiDB:CCM_07723"/>
<sequence length="239" mass="26228">MSATSINGNPIDPKENLRRMAAGELYYAFTPDLIAARKRVEVAYKQFNKAENASRRELAEIWNDVTQDKTPLPPKAATEEEDEELLQDLAWVDRPIGKIDYGYNIKYSLQTESMSPDVYRLGKNVYINSNSVWIDTCTITIGDRVMAGPNVHFYSGTHPVDYRVRNGTRGPESGGPITVGDDCWLGGNVTILAGVTIGRGSVIGAASVVTKDIPPESVAVGNPARVIRKVDTSKPPQFQ</sequence>
<evidence type="ECO:0000259" key="3">
    <source>
        <dbReference type="SMART" id="SM01266"/>
    </source>
</evidence>
<dbReference type="GO" id="GO:0008374">
    <property type="term" value="F:O-acyltransferase activity"/>
    <property type="evidence" value="ECO:0007669"/>
    <property type="project" value="TreeGrafter"/>
</dbReference>
<name>A0A2H4SEM0_CORMI</name>
<dbReference type="InterPro" id="IPR018357">
    <property type="entry name" value="Hexapep_transf_CS"/>
</dbReference>
<dbReference type="OrthoDB" id="25818at2759"/>
<dbReference type="AlphaFoldDB" id="A0A2H4SEM0"/>
<dbReference type="CDD" id="cd03357">
    <property type="entry name" value="LbH_MAT_GAT"/>
    <property type="match status" value="1"/>
</dbReference>
<dbReference type="GO" id="GO:0016407">
    <property type="term" value="F:acetyltransferase activity"/>
    <property type="evidence" value="ECO:0007669"/>
    <property type="project" value="InterPro"/>
</dbReference>
<accession>A0A2H4SEM0</accession>
<dbReference type="VEuPathDB" id="FungiDB:A9K55_007295"/>
<organism evidence="4 5">
    <name type="scientific">Cordyceps militaris</name>
    <name type="common">Caterpillar fungus</name>
    <name type="synonym">Clavaria militaris</name>
    <dbReference type="NCBI Taxonomy" id="73501"/>
    <lineage>
        <taxon>Eukaryota</taxon>
        <taxon>Fungi</taxon>
        <taxon>Dikarya</taxon>
        <taxon>Ascomycota</taxon>
        <taxon>Pezizomycotina</taxon>
        <taxon>Sordariomycetes</taxon>
        <taxon>Hypocreomycetidae</taxon>
        <taxon>Hypocreales</taxon>
        <taxon>Cordycipitaceae</taxon>
        <taxon>Cordyceps</taxon>
    </lineage>
</organism>
<evidence type="ECO:0000256" key="2">
    <source>
        <dbReference type="ARBA" id="ARBA00022679"/>
    </source>
</evidence>
<proteinExistence type="inferred from homology"/>
<evidence type="ECO:0000313" key="5">
    <source>
        <dbReference type="Proteomes" id="UP000323067"/>
    </source>
</evidence>
<dbReference type="SUPFAM" id="SSF51161">
    <property type="entry name" value="Trimeric LpxA-like enzymes"/>
    <property type="match status" value="1"/>
</dbReference>
<keyword evidence="2 4" id="KW-0808">Transferase</keyword>
<dbReference type="PANTHER" id="PTHR23416">
    <property type="entry name" value="SIALIC ACID SYNTHASE-RELATED"/>
    <property type="match status" value="1"/>
</dbReference>
<reference evidence="4 5" key="1">
    <citation type="journal article" date="2017" name="BMC Genomics">
        <title>Chromosome level assembly and secondary metabolite potential of the parasitic fungus Cordyceps militaris.</title>
        <authorList>
            <person name="Kramer G.J."/>
            <person name="Nodwell J.R."/>
        </authorList>
    </citation>
    <scope>NUCLEOTIDE SEQUENCE [LARGE SCALE GENOMIC DNA]</scope>
    <source>
        <strain evidence="4 5">ATCC 34164</strain>
    </source>
</reference>
<evidence type="ECO:0000313" key="4">
    <source>
        <dbReference type="EMBL" id="ATY61549.1"/>
    </source>
</evidence>
<gene>
    <name evidence="4" type="ORF">A9K55_007295</name>
</gene>
<feature type="domain" description="Maltose/galactoside acetyltransferase" evidence="3">
    <location>
        <begin position="17"/>
        <end position="67"/>
    </location>
</feature>
<dbReference type="InterPro" id="IPR051159">
    <property type="entry name" value="Hexapeptide_acetyltransf"/>
</dbReference>
<dbReference type="PROSITE" id="PS00101">
    <property type="entry name" value="HEXAPEP_TRANSFERASES"/>
    <property type="match status" value="1"/>
</dbReference>
<dbReference type="EMBL" id="CP023324">
    <property type="protein sequence ID" value="ATY61549.1"/>
    <property type="molecule type" value="Genomic_DNA"/>
</dbReference>
<dbReference type="Gene3D" id="2.160.10.10">
    <property type="entry name" value="Hexapeptide repeat proteins"/>
    <property type="match status" value="1"/>
</dbReference>
<dbReference type="Pfam" id="PF00132">
    <property type="entry name" value="Hexapep"/>
    <property type="match status" value="1"/>
</dbReference>
<dbReference type="InterPro" id="IPR011004">
    <property type="entry name" value="Trimer_LpxA-like_sf"/>
</dbReference>
<dbReference type="InterPro" id="IPR001451">
    <property type="entry name" value="Hexapep"/>
</dbReference>
<dbReference type="Pfam" id="PF12464">
    <property type="entry name" value="Mac"/>
    <property type="match status" value="1"/>
</dbReference>
<protein>
    <submittedName>
        <fullName evidence="4">Galactoside O-acetyltransferase</fullName>
    </submittedName>
</protein>